<evidence type="ECO:0000256" key="1">
    <source>
        <dbReference type="SAM" id="MobiDB-lite"/>
    </source>
</evidence>
<proteinExistence type="predicted"/>
<dbReference type="OrthoDB" id="7306246at2"/>
<gene>
    <name evidence="2" type="ORF">CRT60_29740</name>
</gene>
<organism evidence="2 3">
    <name type="scientific">Azospirillum palustre</name>
    <dbReference type="NCBI Taxonomy" id="2044885"/>
    <lineage>
        <taxon>Bacteria</taxon>
        <taxon>Pseudomonadati</taxon>
        <taxon>Pseudomonadota</taxon>
        <taxon>Alphaproteobacteria</taxon>
        <taxon>Rhodospirillales</taxon>
        <taxon>Azospirillaceae</taxon>
        <taxon>Azospirillum</taxon>
    </lineage>
</organism>
<feature type="region of interest" description="Disordered" evidence="1">
    <location>
        <begin position="80"/>
        <end position="112"/>
    </location>
</feature>
<evidence type="ECO:0000313" key="2">
    <source>
        <dbReference type="EMBL" id="PGH54013.1"/>
    </source>
</evidence>
<name>A0A2B8B8X8_9PROT</name>
<protein>
    <submittedName>
        <fullName evidence="2">Uncharacterized protein</fullName>
    </submittedName>
</protein>
<reference evidence="3" key="1">
    <citation type="submission" date="2017-10" db="EMBL/GenBank/DDBJ databases">
        <authorList>
            <person name="Kravchenko I.K."/>
            <person name="Grouzdev D.S."/>
        </authorList>
    </citation>
    <scope>NUCLEOTIDE SEQUENCE [LARGE SCALE GENOMIC DNA]</scope>
    <source>
        <strain evidence="3">B2</strain>
    </source>
</reference>
<dbReference type="Proteomes" id="UP000225379">
    <property type="component" value="Unassembled WGS sequence"/>
</dbReference>
<comment type="caution">
    <text evidence="2">The sequence shown here is derived from an EMBL/GenBank/DDBJ whole genome shotgun (WGS) entry which is preliminary data.</text>
</comment>
<accession>A0A2B8B8X8</accession>
<dbReference type="EMBL" id="PDKW01000043">
    <property type="protein sequence ID" value="PGH54013.1"/>
    <property type="molecule type" value="Genomic_DNA"/>
</dbReference>
<sequence length="112" mass="12244">MRLTLDDEATLCSVEILAEAVEMAFVPGILELRTLRDSLNDALHTRSPAAVKLAFSAFSRVDRDFRNQITHHALQLATLRRHSAGPMRRDLPGDGGVPARSSGRGVDGPRRA</sequence>
<dbReference type="AlphaFoldDB" id="A0A2B8B8X8"/>
<keyword evidence="3" id="KW-1185">Reference proteome</keyword>
<evidence type="ECO:0000313" key="3">
    <source>
        <dbReference type="Proteomes" id="UP000225379"/>
    </source>
</evidence>
<dbReference type="RefSeq" id="WP_098740060.1">
    <property type="nucleotide sequence ID" value="NZ_PDKW01000043.1"/>
</dbReference>